<keyword evidence="3 8" id="KW-0349">Heme</keyword>
<evidence type="ECO:0000256" key="7">
    <source>
        <dbReference type="ARBA" id="ARBA00023033"/>
    </source>
</evidence>
<dbReference type="FunFam" id="1.10.630.10:FF:000008">
    <property type="entry name" value="Cytochrome P450 71D8"/>
    <property type="match status" value="1"/>
</dbReference>
<evidence type="ECO:0000256" key="5">
    <source>
        <dbReference type="ARBA" id="ARBA00023002"/>
    </source>
</evidence>
<dbReference type="GO" id="GO:0020037">
    <property type="term" value="F:heme binding"/>
    <property type="evidence" value="ECO:0007669"/>
    <property type="project" value="InterPro"/>
</dbReference>
<dbReference type="InterPro" id="IPR001128">
    <property type="entry name" value="Cyt_P450"/>
</dbReference>
<dbReference type="SUPFAM" id="SSF48264">
    <property type="entry name" value="Cytochrome P450"/>
    <property type="match status" value="1"/>
</dbReference>
<dbReference type="InterPro" id="IPR036396">
    <property type="entry name" value="Cyt_P450_sf"/>
</dbReference>
<proteinExistence type="inferred from homology"/>
<protein>
    <recommendedName>
        <fullName evidence="12">Cytochrome P450</fullName>
    </recommendedName>
</protein>
<keyword evidence="5 9" id="KW-0560">Oxidoreductase</keyword>
<dbReference type="PROSITE" id="PS00086">
    <property type="entry name" value="CYTOCHROME_P450"/>
    <property type="match status" value="1"/>
</dbReference>
<reference evidence="10 11" key="1">
    <citation type="journal article" date="2021" name="Commun. Biol.">
        <title>The genome of Shorea leprosula (Dipterocarpaceae) highlights the ecological relevance of drought in aseasonal tropical rainforests.</title>
        <authorList>
            <person name="Ng K.K.S."/>
            <person name="Kobayashi M.J."/>
            <person name="Fawcett J.A."/>
            <person name="Hatakeyama M."/>
            <person name="Paape T."/>
            <person name="Ng C.H."/>
            <person name="Ang C.C."/>
            <person name="Tnah L.H."/>
            <person name="Lee C.T."/>
            <person name="Nishiyama T."/>
            <person name="Sese J."/>
            <person name="O'Brien M.J."/>
            <person name="Copetti D."/>
            <person name="Mohd Noor M.I."/>
            <person name="Ong R.C."/>
            <person name="Putra M."/>
            <person name="Sireger I.Z."/>
            <person name="Indrioko S."/>
            <person name="Kosugi Y."/>
            <person name="Izuno A."/>
            <person name="Isagi Y."/>
            <person name="Lee S.L."/>
            <person name="Shimizu K.K."/>
        </authorList>
    </citation>
    <scope>NUCLEOTIDE SEQUENCE [LARGE SCALE GENOMIC DNA]</scope>
    <source>
        <strain evidence="10">214</strain>
    </source>
</reference>
<evidence type="ECO:0000313" key="11">
    <source>
        <dbReference type="Proteomes" id="UP001054252"/>
    </source>
</evidence>
<dbReference type="GO" id="GO:0016705">
    <property type="term" value="F:oxidoreductase activity, acting on paired donors, with incorporation or reduction of molecular oxygen"/>
    <property type="evidence" value="ECO:0007669"/>
    <property type="project" value="InterPro"/>
</dbReference>
<comment type="cofactor">
    <cofactor evidence="1 8">
        <name>heme</name>
        <dbReference type="ChEBI" id="CHEBI:30413"/>
    </cofactor>
</comment>
<dbReference type="CDD" id="cd11072">
    <property type="entry name" value="CYP71-like"/>
    <property type="match status" value="1"/>
</dbReference>
<comment type="caution">
    <text evidence="10">The sequence shown here is derived from an EMBL/GenBank/DDBJ whole genome shotgun (WGS) entry which is preliminary data.</text>
</comment>
<keyword evidence="7 9" id="KW-0503">Monooxygenase</keyword>
<dbReference type="Pfam" id="PF00067">
    <property type="entry name" value="p450"/>
    <property type="match status" value="1"/>
</dbReference>
<evidence type="ECO:0000313" key="10">
    <source>
        <dbReference type="EMBL" id="GKV19437.1"/>
    </source>
</evidence>
<name>A0AAV5K094_9ROSI</name>
<sequence>MVMKVMNRWKTKNRKLPPGPWGLPLIGNMHQLVGSQPHHILRDLAKKHGPLMHVQLGEISSIVVSSPEIAREVLITNGIIFAQRPHMVVPSIITYNSRDIALAPYGSYWRHLRKICTVELLATKRVQSFRSVREEEVSALVKAIASNEGSPINLSEKIFSLTYGTTSRVAFGSKCEDQDAYISTVKAIVEMSTGFSLAEMYPSLKVLQVFSGMKPKLENLLQKSDRILSGILDEHRESMKVEKGHADEDLVTSLLKLQENGDLEFPLSDTDIKAVIWDIFSGGSETSSTIVDWAMAEMLKNPRVLEKAQKEVRTVFDRQGDVDEAGVHELRYLTAMIKETLRLHPSFPLLLPRESREKCVIKGYQIPEKTQVIVNAWAIARDPEYWREAERFVPERFLDSSVDFQGTDLEFIPFGAGRRVCPGISFAVPNIELPLAKLLYHFDWKLPNGMKGEDLDMSEAFGITVKRKDDLILVPTTY</sequence>
<organism evidence="10 11">
    <name type="scientific">Rubroshorea leprosula</name>
    <dbReference type="NCBI Taxonomy" id="152421"/>
    <lineage>
        <taxon>Eukaryota</taxon>
        <taxon>Viridiplantae</taxon>
        <taxon>Streptophyta</taxon>
        <taxon>Embryophyta</taxon>
        <taxon>Tracheophyta</taxon>
        <taxon>Spermatophyta</taxon>
        <taxon>Magnoliopsida</taxon>
        <taxon>eudicotyledons</taxon>
        <taxon>Gunneridae</taxon>
        <taxon>Pentapetalae</taxon>
        <taxon>rosids</taxon>
        <taxon>malvids</taxon>
        <taxon>Malvales</taxon>
        <taxon>Dipterocarpaceae</taxon>
        <taxon>Rubroshorea</taxon>
    </lineage>
</organism>
<feature type="binding site" description="axial binding residue" evidence="8">
    <location>
        <position position="421"/>
    </location>
    <ligand>
        <name>heme</name>
        <dbReference type="ChEBI" id="CHEBI:30413"/>
    </ligand>
    <ligandPart>
        <name>Fe</name>
        <dbReference type="ChEBI" id="CHEBI:18248"/>
    </ligandPart>
</feature>
<comment type="similarity">
    <text evidence="2 9">Belongs to the cytochrome P450 family.</text>
</comment>
<evidence type="ECO:0000256" key="2">
    <source>
        <dbReference type="ARBA" id="ARBA00010617"/>
    </source>
</evidence>
<evidence type="ECO:0008006" key="12">
    <source>
        <dbReference type="Google" id="ProtNLM"/>
    </source>
</evidence>
<dbReference type="GO" id="GO:0005506">
    <property type="term" value="F:iron ion binding"/>
    <property type="evidence" value="ECO:0007669"/>
    <property type="project" value="InterPro"/>
</dbReference>
<dbReference type="Gene3D" id="1.10.630.10">
    <property type="entry name" value="Cytochrome P450"/>
    <property type="match status" value="1"/>
</dbReference>
<dbReference type="PANTHER" id="PTHR47955:SF8">
    <property type="entry name" value="CYTOCHROME P450 71D11-LIKE"/>
    <property type="match status" value="1"/>
</dbReference>
<gene>
    <name evidence="10" type="ORF">SLEP1_g29698</name>
</gene>
<evidence type="ECO:0000256" key="1">
    <source>
        <dbReference type="ARBA" id="ARBA00001971"/>
    </source>
</evidence>
<keyword evidence="11" id="KW-1185">Reference proteome</keyword>
<dbReference type="InterPro" id="IPR002401">
    <property type="entry name" value="Cyt_P450_E_grp-I"/>
</dbReference>
<dbReference type="GO" id="GO:0004497">
    <property type="term" value="F:monooxygenase activity"/>
    <property type="evidence" value="ECO:0007669"/>
    <property type="project" value="UniProtKB-KW"/>
</dbReference>
<evidence type="ECO:0000256" key="9">
    <source>
        <dbReference type="RuleBase" id="RU000461"/>
    </source>
</evidence>
<keyword evidence="6 8" id="KW-0408">Iron</keyword>
<dbReference type="PANTHER" id="PTHR47955">
    <property type="entry name" value="CYTOCHROME P450 FAMILY 71 PROTEIN"/>
    <property type="match status" value="1"/>
</dbReference>
<evidence type="ECO:0000256" key="6">
    <source>
        <dbReference type="ARBA" id="ARBA00023004"/>
    </source>
</evidence>
<accession>A0AAV5K094</accession>
<keyword evidence="4 8" id="KW-0479">Metal-binding</keyword>
<evidence type="ECO:0000256" key="4">
    <source>
        <dbReference type="ARBA" id="ARBA00022723"/>
    </source>
</evidence>
<dbReference type="InterPro" id="IPR017972">
    <property type="entry name" value="Cyt_P450_CS"/>
</dbReference>
<dbReference type="PRINTS" id="PR00385">
    <property type="entry name" value="P450"/>
</dbReference>
<evidence type="ECO:0000256" key="3">
    <source>
        <dbReference type="ARBA" id="ARBA00022617"/>
    </source>
</evidence>
<evidence type="ECO:0000256" key="8">
    <source>
        <dbReference type="PIRSR" id="PIRSR602401-1"/>
    </source>
</evidence>
<dbReference type="PRINTS" id="PR00463">
    <property type="entry name" value="EP450I"/>
</dbReference>
<dbReference type="Proteomes" id="UP001054252">
    <property type="component" value="Unassembled WGS sequence"/>
</dbReference>
<dbReference type="AlphaFoldDB" id="A0AAV5K094"/>
<dbReference type="EMBL" id="BPVZ01000052">
    <property type="protein sequence ID" value="GKV19437.1"/>
    <property type="molecule type" value="Genomic_DNA"/>
</dbReference>